<protein>
    <submittedName>
        <fullName evidence="2">Uncharacterized protein</fullName>
    </submittedName>
</protein>
<feature type="compositionally biased region" description="Polar residues" evidence="1">
    <location>
        <begin position="238"/>
        <end position="263"/>
    </location>
</feature>
<feature type="compositionally biased region" description="Basic and acidic residues" evidence="1">
    <location>
        <begin position="178"/>
        <end position="198"/>
    </location>
</feature>
<dbReference type="EMBL" id="QSBY01000008">
    <property type="protein sequence ID" value="RHW70897.1"/>
    <property type="molecule type" value="Genomic_DNA"/>
</dbReference>
<proteinExistence type="predicted"/>
<dbReference type="AlphaFoldDB" id="A0A3L6L6M9"/>
<feature type="compositionally biased region" description="Polar residues" evidence="1">
    <location>
        <begin position="1"/>
        <end position="11"/>
    </location>
</feature>
<feature type="region of interest" description="Disordered" evidence="1">
    <location>
        <begin position="444"/>
        <end position="478"/>
    </location>
</feature>
<dbReference type="Proteomes" id="UP000266743">
    <property type="component" value="Chromosome 8"/>
</dbReference>
<sequence length="899" mass="96945">MSDSESIQFNVMSELESPVVGREGRNASRGESRKPSVKDLKRPPLHGAPSPTSRKSLRRSSEGSSLQFVVCGEAGGDDSDNTDTIQFNVMSELESPVVGREGRNASRGESRKPSVKDLKRPPLHGAPSPTSRKSLRRSSEGSSLQFVVCGEAGGDDSDNTDTIQFNVMSELESPVVGREGRNASRGESRKPSVKDLKRPPLHGAPSPTSRKSLRRSSGGSSLQFVVCGEAGGDDSDNTDTIQFQTEGGSRNISLKAASPTSIAGNRRNDSNGRSLRRSSTESGDESVVFVIEDTQSTGGKKPLSRREASNDDTISFVVGDSGGGDEEGADGSSMQKSLSFTVVGSGELPVAPPVFTGKQGSSSPQLMSPLEAPSKPGVGSRDMQRPPKAVSRPKEANNLKGKYRSSSRANTGDGGMTRSDSYDVVEEGGTLKICSTASKHTRAGRLDIPHTTTRGKDVLPPTASEAGKLSPGETRTSTALAPSASALVPLPFPHPSQKKFSLKAADIEEMFLQAKVYTEHWRMFNDIQREEVARLAQRIVEIRDGSSNTAGKMKGKSGEEGKDKPLCFADLFRVKSFLKDTDLPWNRERLGNQKKRLPPGRRPAAPARLVEGGKLPAGRGMSRRDDSGANRRQRPSPQGNKGTRVPKGAKLGVPHFENVAEEMECDAVAQFAEIYGVAWPPSSKNELFFLTGVRLTQKQCEEFYDSMRLYVVASSKVNANMNLLNAHERDLSPSRLSDAKRKVRVTRTTLLRKAFTVMDVEKNGVINAALLPSIQRLLEEERRHLQSVLGGDVTPETFLSRSRGEKAKLNGNVETVVSPKVPQNSTAVNAVGTLRIYSLVLAVLLPLLCASGLLTFDFTTVGLLVFGTLSLSTAGASPSFLKWREAAQRCFESLLKNPV</sequence>
<evidence type="ECO:0000313" key="2">
    <source>
        <dbReference type="EMBL" id="RHW70897.1"/>
    </source>
</evidence>
<feature type="compositionally biased region" description="Basic and acidic residues" evidence="1">
    <location>
        <begin position="100"/>
        <end position="120"/>
    </location>
</feature>
<feature type="compositionally biased region" description="Basic and acidic residues" evidence="1">
    <location>
        <begin position="22"/>
        <end position="42"/>
    </location>
</feature>
<reference evidence="2" key="1">
    <citation type="submission" date="2018-09" db="EMBL/GenBank/DDBJ databases">
        <title>whole genome sequence of T. equiperdum IVM-t1 strain.</title>
        <authorList>
            <person name="Suganuma K."/>
        </authorList>
    </citation>
    <scope>NUCLEOTIDE SEQUENCE [LARGE SCALE GENOMIC DNA]</scope>
    <source>
        <strain evidence="2">IVM-t1</strain>
    </source>
</reference>
<accession>A0A3L6L6M9</accession>
<feature type="region of interest" description="Disordered" evidence="1">
    <location>
        <begin position="589"/>
        <end position="649"/>
    </location>
</feature>
<organism evidence="2">
    <name type="scientific">Trypanosoma brucei equiperdum</name>
    <dbReference type="NCBI Taxonomy" id="630700"/>
    <lineage>
        <taxon>Eukaryota</taxon>
        <taxon>Discoba</taxon>
        <taxon>Euglenozoa</taxon>
        <taxon>Kinetoplastea</taxon>
        <taxon>Metakinetoplastina</taxon>
        <taxon>Trypanosomatida</taxon>
        <taxon>Trypanosomatidae</taxon>
        <taxon>Trypanosoma</taxon>
    </lineage>
</organism>
<name>A0A3L6L6M9_9TRYP</name>
<comment type="caution">
    <text evidence="2">The sequence shown here is derived from an EMBL/GenBank/DDBJ whole genome shotgun (WGS) entry which is preliminary data.</text>
</comment>
<gene>
    <name evidence="2" type="ORF">DPX39_080056200</name>
</gene>
<feature type="region of interest" description="Disordered" evidence="1">
    <location>
        <begin position="1"/>
        <end position="423"/>
    </location>
</feature>
<evidence type="ECO:0000256" key="1">
    <source>
        <dbReference type="SAM" id="MobiDB-lite"/>
    </source>
</evidence>